<evidence type="ECO:0000256" key="6">
    <source>
        <dbReference type="SAM" id="Phobius"/>
    </source>
</evidence>
<keyword evidence="8" id="KW-1185">Reference proteome</keyword>
<organism evidence="7 8">
    <name type="scientific">Candidatus Acidiferrum panamense</name>
    <dbReference type="NCBI Taxonomy" id="2741543"/>
    <lineage>
        <taxon>Bacteria</taxon>
        <taxon>Pseudomonadati</taxon>
        <taxon>Acidobacteriota</taxon>
        <taxon>Terriglobia</taxon>
        <taxon>Candidatus Acidiferrales</taxon>
        <taxon>Candidatus Acidiferrum</taxon>
    </lineage>
</organism>
<accession>A0A7V8SW13</accession>
<comment type="caution">
    <text evidence="7">The sequence shown here is derived from an EMBL/GenBank/DDBJ whole genome shotgun (WGS) entry which is preliminary data.</text>
</comment>
<keyword evidence="5 6" id="KW-0472">Membrane</keyword>
<evidence type="ECO:0000313" key="8">
    <source>
        <dbReference type="Proteomes" id="UP000567293"/>
    </source>
</evidence>
<reference evidence="7" key="1">
    <citation type="submission" date="2020-06" db="EMBL/GenBank/DDBJ databases">
        <title>Legume-microbial interactions unlock mineral nutrients during tropical forest succession.</title>
        <authorList>
            <person name="Epihov D.Z."/>
        </authorList>
    </citation>
    <scope>NUCLEOTIDE SEQUENCE [LARGE SCALE GENOMIC DNA]</scope>
    <source>
        <strain evidence="7">Pan2503</strain>
    </source>
</reference>
<gene>
    <name evidence="7" type="ORF">HRJ53_05460</name>
</gene>
<dbReference type="PANTHER" id="PTHR33529">
    <property type="entry name" value="SLR0882 PROTEIN-RELATED"/>
    <property type="match status" value="1"/>
</dbReference>
<feature type="transmembrane region" description="Helical" evidence="6">
    <location>
        <begin position="163"/>
        <end position="182"/>
    </location>
</feature>
<dbReference type="PANTHER" id="PTHR33529:SF6">
    <property type="entry name" value="YJGP_YJGQ FAMILY PERMEASE"/>
    <property type="match status" value="1"/>
</dbReference>
<evidence type="ECO:0000256" key="4">
    <source>
        <dbReference type="ARBA" id="ARBA00022989"/>
    </source>
</evidence>
<evidence type="ECO:0000313" key="7">
    <source>
        <dbReference type="EMBL" id="MBA0084421.1"/>
    </source>
</evidence>
<evidence type="ECO:0000256" key="2">
    <source>
        <dbReference type="ARBA" id="ARBA00022475"/>
    </source>
</evidence>
<keyword evidence="4 6" id="KW-1133">Transmembrane helix</keyword>
<feature type="transmembrane region" description="Helical" evidence="6">
    <location>
        <begin position="188"/>
        <end position="210"/>
    </location>
</feature>
<dbReference type="AlphaFoldDB" id="A0A7V8SW13"/>
<dbReference type="InterPro" id="IPR005495">
    <property type="entry name" value="LptG/LptF_permease"/>
</dbReference>
<feature type="transmembrane region" description="Helical" evidence="6">
    <location>
        <begin position="368"/>
        <end position="386"/>
    </location>
</feature>
<dbReference type="GO" id="GO:0043190">
    <property type="term" value="C:ATP-binding cassette (ABC) transporter complex"/>
    <property type="evidence" value="ECO:0007669"/>
    <property type="project" value="TreeGrafter"/>
</dbReference>
<feature type="transmembrane region" description="Helical" evidence="6">
    <location>
        <begin position="133"/>
        <end position="151"/>
    </location>
</feature>
<feature type="transmembrane region" description="Helical" evidence="6">
    <location>
        <begin position="328"/>
        <end position="348"/>
    </location>
</feature>
<evidence type="ECO:0000256" key="1">
    <source>
        <dbReference type="ARBA" id="ARBA00004651"/>
    </source>
</evidence>
<protein>
    <submittedName>
        <fullName evidence="7">LptF/LptG family permease</fullName>
    </submittedName>
</protein>
<evidence type="ECO:0000256" key="5">
    <source>
        <dbReference type="ARBA" id="ARBA00023136"/>
    </source>
</evidence>
<keyword evidence="2" id="KW-1003">Cell membrane</keyword>
<dbReference type="Pfam" id="PF03739">
    <property type="entry name" value="LptF_LptG"/>
    <property type="match status" value="2"/>
</dbReference>
<dbReference type="EMBL" id="JACDQQ010000531">
    <property type="protein sequence ID" value="MBA0084421.1"/>
    <property type="molecule type" value="Genomic_DNA"/>
</dbReference>
<proteinExistence type="predicted"/>
<keyword evidence="3 6" id="KW-0812">Transmembrane</keyword>
<feature type="transmembrane region" description="Helical" evidence="6">
    <location>
        <begin position="281"/>
        <end position="302"/>
    </location>
</feature>
<feature type="non-terminal residue" evidence="7">
    <location>
        <position position="1"/>
    </location>
</feature>
<name>A0A7V8SW13_9BACT</name>
<comment type="subcellular location">
    <subcellularLocation>
        <location evidence="1">Cell membrane</location>
        <topology evidence="1">Multi-pass membrane protein</topology>
    </subcellularLocation>
</comment>
<feature type="non-terminal residue" evidence="7">
    <location>
        <position position="473"/>
    </location>
</feature>
<evidence type="ECO:0000256" key="3">
    <source>
        <dbReference type="ARBA" id="ARBA00022692"/>
    </source>
</evidence>
<dbReference type="Proteomes" id="UP000567293">
    <property type="component" value="Unassembled WGS sequence"/>
</dbReference>
<dbReference type="GO" id="GO:0015920">
    <property type="term" value="P:lipopolysaccharide transport"/>
    <property type="evidence" value="ECO:0007669"/>
    <property type="project" value="TreeGrafter"/>
</dbReference>
<sequence>QPRVFDERFPKKVLYVNDVSASGTQWHGVFVADTGGEGGSRVTLADSAIVIAEPKQGKLELHLKGGTTHEFSREDPNHYSLTSFGQSDWPIEVSGLGSAQPRQRSIPEQSMKELMTETRLGSREASVELDTRLAFPIACLVFALVAVPLGAQPRRGGRAAGSLLAVVLIAAYYLLLILGAGLAREGKISPAAGIWMANGILTGLGIALLPRMEQFRGESRWLRPLGHLSRRIRLARRRKAQARARAAAAQAANGERSAQEMPVPSSGSFPRLMDLYSLRKFFFYFGLLLAIFVFLFEAFTFFELLDDIGRRRIAFVTVAEYFGYLTPYLLYNLAPLAGLVAVLVTLGIMSKNNEIVAIKASGISLFRVAVPLLLAGLAVAGTLLVLDDTYLPYANQRQDALHNQIKGRPPQTYTHPQRWIFGEKSKIYNYDVFYPEQNMFGGLSVLELDPADFHLRRRIFATRARWSEAQQVW</sequence>